<accession>A0AAD8TQ06</accession>
<evidence type="ECO:0000256" key="5">
    <source>
        <dbReference type="ARBA" id="ARBA00022989"/>
    </source>
</evidence>
<reference evidence="10" key="1">
    <citation type="submission" date="2023-07" db="EMBL/GenBank/DDBJ databases">
        <title>A chromosome-level genome assembly of Lolium multiflorum.</title>
        <authorList>
            <person name="Chen Y."/>
            <person name="Copetti D."/>
            <person name="Kolliker R."/>
            <person name="Studer B."/>
        </authorList>
    </citation>
    <scope>NUCLEOTIDE SEQUENCE</scope>
    <source>
        <strain evidence="10">02402/16</strain>
        <tissue evidence="10">Leaf</tissue>
    </source>
</reference>
<evidence type="ECO:0000256" key="3">
    <source>
        <dbReference type="ARBA" id="ARBA00022448"/>
    </source>
</evidence>
<evidence type="ECO:0008006" key="12">
    <source>
        <dbReference type="Google" id="ProtNLM"/>
    </source>
</evidence>
<evidence type="ECO:0000256" key="1">
    <source>
        <dbReference type="ARBA" id="ARBA00004141"/>
    </source>
</evidence>
<keyword evidence="7 9" id="KW-0472">Membrane</keyword>
<keyword evidence="6" id="KW-0406">Ion transport</keyword>
<comment type="caution">
    <text evidence="10">The sequence shown here is derived from an EMBL/GenBank/DDBJ whole genome shotgun (WGS) entry which is preliminary data.</text>
</comment>
<feature type="transmembrane region" description="Helical" evidence="9">
    <location>
        <begin position="237"/>
        <end position="263"/>
    </location>
</feature>
<evidence type="ECO:0000256" key="7">
    <source>
        <dbReference type="ARBA" id="ARBA00023136"/>
    </source>
</evidence>
<dbReference type="EMBL" id="JAUUTY010000002">
    <property type="protein sequence ID" value="KAK1685616.1"/>
    <property type="molecule type" value="Genomic_DNA"/>
</dbReference>
<keyword evidence="8" id="KW-0407">Ion channel</keyword>
<evidence type="ECO:0000313" key="10">
    <source>
        <dbReference type="EMBL" id="KAK1685616.1"/>
    </source>
</evidence>
<keyword evidence="11" id="KW-1185">Reference proteome</keyword>
<feature type="transmembrane region" description="Helical" evidence="9">
    <location>
        <begin position="212"/>
        <end position="231"/>
    </location>
</feature>
<keyword evidence="3" id="KW-0813">Transport</keyword>
<sequence>MAAHPQWSEPEDQGSVPLLTSAWILPDTDEQPKKRAGAALARWWGAMHAAQAKVWAFALADGDERRKKGPLRRALAAAALWLGATCAAAAELRALARADPRKPVFALKVSLALVLISLIGFLREPREIVDHTMWAILTAVLVFEFSIGETLSRGLNRGLGTITAGGLAIAVALLATHLGQLEKLILIVSTFVVGFFTNLVKLHPKMMPYEHGFRVFLMTFGYLLVSGYNTGTFTETALYRFVMVAIGAAISVAINICICPIWAGEDLHNLIAENFAGVAKSLEGCVDGYLKCMEYKRIPSTILAYQASDDPLYSGYRAAFEASAREETLLGFALWEPRHGPYKMKNCPWKSFTKVSGALRHCSFAVIALHGCILSEIQATPDNRRIFATEIQKVGKEGAKVLRELGDKVKTMTKLSSSDILADVYFAAEELQGKIDEKSYLFVNTQMWDSSIQAKGIEEAIDGVRAVEKEKKNDVRSDSSNSFRPLLFCPARGSFHPNLHESATALSLATFTSLLIEFVARLQNIVDAFEELKMCKEDFDIKGADADELPKLCLAGFLAAMSDGGLVPAA</sequence>
<evidence type="ECO:0000256" key="4">
    <source>
        <dbReference type="ARBA" id="ARBA00022692"/>
    </source>
</evidence>
<name>A0AAD8TQ06_LOLMU</name>
<evidence type="ECO:0000313" key="11">
    <source>
        <dbReference type="Proteomes" id="UP001231189"/>
    </source>
</evidence>
<keyword evidence="5 9" id="KW-1133">Transmembrane helix</keyword>
<proteinExistence type="inferred from homology"/>
<feature type="transmembrane region" description="Helical" evidence="9">
    <location>
        <begin position="104"/>
        <end position="122"/>
    </location>
</feature>
<evidence type="ECO:0000256" key="2">
    <source>
        <dbReference type="ARBA" id="ARBA00007079"/>
    </source>
</evidence>
<dbReference type="PANTHER" id="PTHR31086">
    <property type="entry name" value="ALUMINUM-ACTIVATED MALATE TRANSPORTER 10"/>
    <property type="match status" value="1"/>
</dbReference>
<feature type="transmembrane region" description="Helical" evidence="9">
    <location>
        <begin position="74"/>
        <end position="92"/>
    </location>
</feature>
<evidence type="ECO:0000256" key="9">
    <source>
        <dbReference type="SAM" id="Phobius"/>
    </source>
</evidence>
<dbReference type="InterPro" id="IPR020966">
    <property type="entry name" value="ALMT"/>
</dbReference>
<evidence type="ECO:0000256" key="8">
    <source>
        <dbReference type="ARBA" id="ARBA00023303"/>
    </source>
</evidence>
<dbReference type="GO" id="GO:0034220">
    <property type="term" value="P:monoatomic ion transmembrane transport"/>
    <property type="evidence" value="ECO:0007669"/>
    <property type="project" value="UniProtKB-KW"/>
</dbReference>
<feature type="transmembrane region" description="Helical" evidence="9">
    <location>
        <begin position="128"/>
        <end position="147"/>
    </location>
</feature>
<keyword evidence="4 9" id="KW-0812">Transmembrane</keyword>
<dbReference type="Pfam" id="PF11744">
    <property type="entry name" value="ALMT"/>
    <property type="match status" value="1"/>
</dbReference>
<comment type="subcellular location">
    <subcellularLocation>
        <location evidence="1">Membrane</location>
        <topology evidence="1">Multi-pass membrane protein</topology>
    </subcellularLocation>
</comment>
<dbReference type="Proteomes" id="UP001231189">
    <property type="component" value="Unassembled WGS sequence"/>
</dbReference>
<protein>
    <recommendedName>
        <fullName evidence="12">Aluminum-activated malate transporter</fullName>
    </recommendedName>
</protein>
<dbReference type="GO" id="GO:0016020">
    <property type="term" value="C:membrane"/>
    <property type="evidence" value="ECO:0007669"/>
    <property type="project" value="UniProtKB-SubCell"/>
</dbReference>
<evidence type="ECO:0000256" key="6">
    <source>
        <dbReference type="ARBA" id="ARBA00023065"/>
    </source>
</evidence>
<feature type="transmembrane region" description="Helical" evidence="9">
    <location>
        <begin position="159"/>
        <end position="178"/>
    </location>
</feature>
<dbReference type="GO" id="GO:0015743">
    <property type="term" value="P:malate transport"/>
    <property type="evidence" value="ECO:0007669"/>
    <property type="project" value="InterPro"/>
</dbReference>
<organism evidence="10 11">
    <name type="scientific">Lolium multiflorum</name>
    <name type="common">Italian ryegrass</name>
    <name type="synonym">Lolium perenne subsp. multiflorum</name>
    <dbReference type="NCBI Taxonomy" id="4521"/>
    <lineage>
        <taxon>Eukaryota</taxon>
        <taxon>Viridiplantae</taxon>
        <taxon>Streptophyta</taxon>
        <taxon>Embryophyta</taxon>
        <taxon>Tracheophyta</taxon>
        <taxon>Spermatophyta</taxon>
        <taxon>Magnoliopsida</taxon>
        <taxon>Liliopsida</taxon>
        <taxon>Poales</taxon>
        <taxon>Poaceae</taxon>
        <taxon>BOP clade</taxon>
        <taxon>Pooideae</taxon>
        <taxon>Poodae</taxon>
        <taxon>Poeae</taxon>
        <taxon>Poeae Chloroplast Group 2 (Poeae type)</taxon>
        <taxon>Loliodinae</taxon>
        <taxon>Loliinae</taxon>
        <taxon>Lolium</taxon>
    </lineage>
</organism>
<comment type="similarity">
    <text evidence="2">Belongs to the aromatic acid exporter (TC 2.A.85) family.</text>
</comment>
<gene>
    <name evidence="10" type="ORF">QYE76_046464</name>
</gene>
<dbReference type="AlphaFoldDB" id="A0AAD8TQ06"/>